<reference evidence="6" key="1">
    <citation type="submission" date="2014-12" db="EMBL/GenBank/DDBJ databases">
        <title>Genome Sequence of Valsa Canker Pathogens Uncovers a Specific Adaption of Colonization on Woody Bark.</title>
        <authorList>
            <person name="Yin Z."/>
            <person name="Liu H."/>
            <person name="Gao X."/>
            <person name="Li Z."/>
            <person name="Song N."/>
            <person name="Ke X."/>
            <person name="Dai Q."/>
            <person name="Wu Y."/>
            <person name="Sun Y."/>
            <person name="Xu J.-R."/>
            <person name="Kang Z.K."/>
            <person name="Wang L."/>
            <person name="Huang L."/>
        </authorList>
    </citation>
    <scope>NUCLEOTIDE SEQUENCE [LARGE SCALE GENOMIC DNA]</scope>
    <source>
        <strain evidence="6">SXYL134</strain>
    </source>
</reference>
<feature type="repeat" description="ANK" evidence="3">
    <location>
        <begin position="1009"/>
        <end position="1041"/>
    </location>
</feature>
<dbReference type="PROSITE" id="PS50188">
    <property type="entry name" value="B302_SPRY"/>
    <property type="match status" value="1"/>
</dbReference>
<evidence type="ECO:0000313" key="5">
    <source>
        <dbReference type="EMBL" id="KUI59786.1"/>
    </source>
</evidence>
<dbReference type="PANTHER" id="PTHR24198:SF165">
    <property type="entry name" value="ANKYRIN REPEAT-CONTAINING PROTEIN-RELATED"/>
    <property type="match status" value="1"/>
</dbReference>
<sequence length="1720" mass="190828">MGLPSELDIELDQSHLEICLFSDGTDKTFQQLCDKVNHSSGLDNGYIECLNTLSSLFSLERVKVPVYPDEEMASILGQAKQHPSYDSWVKAPKGVLQLRGNSPSLMSTLALALSEEAKSTTSTINFFFDSEDDRHDDEFEMLASLSYQILCLHPSWFVRVSWLYRLISETTAWRGEKLWVFFRSLLQCPHDNPIQCLISRVSDCKSNRVSSGQEVMNRILSLSESQDTTVKFITTSNKVFGEPLSSLIIDIDEDIKPLWRLDLSSFMDFRVSNIAIKRPGFDLVREDIRKSLLLQYEDGPLSGNLAGETIRLMLSFLNRSSAWTTRSMVRKQLASISPDLNELYREILERIPIQHSRWAQDCLSWVVRTFRTLHLNELAVALAIEADVVLKTNIEDHLSLDLRQDLDRTLGDLVNIENDDEVRISMSLKDYLLRESAHHRRLFESDHTGHGDPRDDHAAIAEKCLGYLSFLKSYQSPSPQSDERYGLQAYAVQYWPLHYEAAKGELPASIDSYIKDKELMLHWSDLHDIYRVHQGGLTTDGVNEAGKPMLAATELGCHRLLKRLLEDFNGNSEDLNPTLELAMRNGDEEIVDLLTGSHMVKNHNALNIAATYGHDSLIQEFITEDLTHEDERGFTPLQCACESGSVTAVEELLQAGPFAGTRNAAGLTPLHVASQFGQFGVMSRLLAENIDANTVDNTGLTALHTACKYQQIGSVRCLLSTSALPRLDLVDEQQHYTVLHFVTESGRFDILDLILKHYPESVIRELLGKKDQRDWTPLHLAARGGHTEVINRLLPLDDSLRSTGEIPLHLAAEKGHINVVRALSTLQAKEQIGRTDQNGAFPLHLAVDGEHAGVVAYLTELHGENDVTLDLFGYGDELVTPLHMASENGNVKSTQCLLEAGATPDIADSDNATPLLLACRRGFTHVATLLLDKGANPEAETRGGYSPIKVATQMGHANILELSFEKLTGKDVNDNHLLHLAAQNGHLTEVKLLLQESNHKAEVDSLDEEQRTALHLASSAGHLDVVEELLLNKANPILSNQTQPTPLEYAATEEVGRAIYKAFEKTGMDEDNDDHVEILKKLLLQTASKGHASLMEELISRVGVDAKDVEGRSLVHIAAINGHIDIVKHLSAYGNFLPDGKDDKGRTALSLTAEGGHLEILEFLISSSPVVIDLGDDRDRSPLSYAAGYGRQNVVEYILAYKTTVDADAKDQYGRPALCGNHVETVEELLKAGAVSDGSILDEQSETLSYIAAYWGYEEVVSKLITFKATSNLTDPAGWQPLHASYDHPGIIKLLLEDGAQIESKTREGDTVLHMAVGSRQDSAVKLLLEHGADPLSTNNDGLTPLHLAAGVWEDTIIRLILPEATRRILKTHMTLDEVRDNDGFSPFMIAVAHGFVEVARALNEEYTVDVTQVNKHDETLFDVALKEDHNQIIGMLVKLLVAKDPKEIRDKEEYYLATKRDNVPLARYLVQGHPELGSKRDEHGWTLPQIIEAFDPEQGVKEHTHLTLAALGNVQGPKAWSSDQKSALLDFVDKSPRSLEYVASTNDWYLEAACARADHPIHPLRDFHFEIDITSSGNTEQIVGIGFGHSSFNREAMPGWTSATWGLHGDDGGLFHAEGIPISMDENRSFGIENIVDTVGCCIDPVQGTAYFTRNGEQLDAKFDGITGRIFPMVGIHSAGTSVRVNFGRDELGNEIPFKFNTMNKGKMILRKGRGDGVK</sequence>
<feature type="repeat" description="ANK" evidence="3">
    <location>
        <begin position="632"/>
        <end position="664"/>
    </location>
</feature>
<dbReference type="PANTHER" id="PTHR24198">
    <property type="entry name" value="ANKYRIN REPEAT AND PROTEIN KINASE DOMAIN-CONTAINING PROTEIN"/>
    <property type="match status" value="1"/>
</dbReference>
<dbReference type="InterPro" id="IPR056884">
    <property type="entry name" value="NPHP3-like_N"/>
</dbReference>
<dbReference type="STRING" id="694573.A0A194V7H3"/>
<dbReference type="SMART" id="SM00248">
    <property type="entry name" value="ANK"/>
    <property type="match status" value="22"/>
</dbReference>
<dbReference type="InterPro" id="IPR002110">
    <property type="entry name" value="Ankyrin_rpt"/>
</dbReference>
<evidence type="ECO:0000256" key="1">
    <source>
        <dbReference type="ARBA" id="ARBA00022737"/>
    </source>
</evidence>
<dbReference type="InterPro" id="IPR003877">
    <property type="entry name" value="SPRY_dom"/>
</dbReference>
<name>A0A194V7H3_CYTMA</name>
<feature type="repeat" description="ANK" evidence="3">
    <location>
        <begin position="877"/>
        <end position="909"/>
    </location>
</feature>
<evidence type="ECO:0000259" key="4">
    <source>
        <dbReference type="PROSITE" id="PS50188"/>
    </source>
</evidence>
<dbReference type="SUPFAM" id="SSF48403">
    <property type="entry name" value="Ankyrin repeat"/>
    <property type="match status" value="3"/>
</dbReference>
<dbReference type="PROSITE" id="PS50088">
    <property type="entry name" value="ANK_REPEAT"/>
    <property type="match status" value="9"/>
</dbReference>
<dbReference type="SMART" id="SM00449">
    <property type="entry name" value="SPRY"/>
    <property type="match status" value="1"/>
</dbReference>
<keyword evidence="6" id="KW-1185">Reference proteome</keyword>
<dbReference type="Pfam" id="PF12796">
    <property type="entry name" value="Ank_2"/>
    <property type="match status" value="7"/>
</dbReference>
<gene>
    <name evidence="5" type="ORF">VP1G_07003</name>
</gene>
<dbReference type="InterPro" id="IPR001870">
    <property type="entry name" value="B30.2/SPRY"/>
</dbReference>
<evidence type="ECO:0000256" key="2">
    <source>
        <dbReference type="ARBA" id="ARBA00023043"/>
    </source>
</evidence>
<feature type="repeat" description="ANK" evidence="3">
    <location>
        <begin position="773"/>
        <end position="805"/>
    </location>
</feature>
<feature type="repeat" description="ANK" evidence="3">
    <location>
        <begin position="1308"/>
        <end position="1340"/>
    </location>
</feature>
<dbReference type="Pfam" id="PF24883">
    <property type="entry name" value="NPHP3_N"/>
    <property type="match status" value="1"/>
</dbReference>
<dbReference type="InterPro" id="IPR013320">
    <property type="entry name" value="ConA-like_dom_sf"/>
</dbReference>
<keyword evidence="2 3" id="KW-0040">ANK repeat</keyword>
<accession>A0A194V7H3</accession>
<feature type="domain" description="B30.2/SPRY" evidence="4">
    <location>
        <begin position="1487"/>
        <end position="1693"/>
    </location>
</feature>
<dbReference type="InterPro" id="IPR043136">
    <property type="entry name" value="B30.2/SPRY_sf"/>
</dbReference>
<feature type="repeat" description="ANK" evidence="3">
    <location>
        <begin position="1110"/>
        <end position="1134"/>
    </location>
</feature>
<keyword evidence="1" id="KW-0677">Repeat</keyword>
<dbReference type="OrthoDB" id="4938465at2759"/>
<dbReference type="InterPro" id="IPR036770">
    <property type="entry name" value="Ankyrin_rpt-contain_sf"/>
</dbReference>
<proteinExistence type="predicted"/>
<dbReference type="Proteomes" id="UP000078576">
    <property type="component" value="Unassembled WGS sequence"/>
</dbReference>
<protein>
    <submittedName>
        <fullName evidence="5">Ankyrin-1</fullName>
    </submittedName>
</protein>
<dbReference type="GO" id="GO:0005737">
    <property type="term" value="C:cytoplasm"/>
    <property type="evidence" value="ECO:0007669"/>
    <property type="project" value="TreeGrafter"/>
</dbReference>
<dbReference type="Gene3D" id="2.60.120.920">
    <property type="match status" value="1"/>
</dbReference>
<evidence type="ECO:0000313" key="6">
    <source>
        <dbReference type="Proteomes" id="UP000078576"/>
    </source>
</evidence>
<dbReference type="Pfam" id="PF00622">
    <property type="entry name" value="SPRY"/>
    <property type="match status" value="1"/>
</dbReference>
<dbReference type="SUPFAM" id="SSF49899">
    <property type="entry name" value="Concanavalin A-like lectins/glucanases"/>
    <property type="match status" value="1"/>
</dbReference>
<dbReference type="EMBL" id="KN714736">
    <property type="protein sequence ID" value="KUI59786.1"/>
    <property type="molecule type" value="Genomic_DNA"/>
</dbReference>
<feature type="repeat" description="ANK" evidence="3">
    <location>
        <begin position="910"/>
        <end position="942"/>
    </location>
</feature>
<feature type="repeat" description="ANK" evidence="3">
    <location>
        <begin position="803"/>
        <end position="823"/>
    </location>
</feature>
<organism evidence="5 6">
    <name type="scientific">Cytospora mali</name>
    <name type="common">Apple Valsa canker fungus</name>
    <name type="synonym">Valsa mali</name>
    <dbReference type="NCBI Taxonomy" id="578113"/>
    <lineage>
        <taxon>Eukaryota</taxon>
        <taxon>Fungi</taxon>
        <taxon>Dikarya</taxon>
        <taxon>Ascomycota</taxon>
        <taxon>Pezizomycotina</taxon>
        <taxon>Sordariomycetes</taxon>
        <taxon>Sordariomycetidae</taxon>
        <taxon>Diaporthales</taxon>
        <taxon>Cytosporaceae</taxon>
        <taxon>Cytospora</taxon>
    </lineage>
</organism>
<feature type="repeat" description="ANK" evidence="3">
    <location>
        <begin position="665"/>
        <end position="697"/>
    </location>
</feature>
<dbReference type="CDD" id="cd12885">
    <property type="entry name" value="SPRY_RanBP_like"/>
    <property type="match status" value="1"/>
</dbReference>
<dbReference type="PRINTS" id="PR01415">
    <property type="entry name" value="ANKYRIN"/>
</dbReference>
<dbReference type="PROSITE" id="PS50297">
    <property type="entry name" value="ANK_REP_REGION"/>
    <property type="match status" value="9"/>
</dbReference>
<evidence type="ECO:0000256" key="3">
    <source>
        <dbReference type="PROSITE-ProRule" id="PRU00023"/>
    </source>
</evidence>
<dbReference type="InterPro" id="IPR044736">
    <property type="entry name" value="Gid1/RanBPM/SPLA_SPRY"/>
</dbReference>
<dbReference type="Gene3D" id="1.25.40.20">
    <property type="entry name" value="Ankyrin repeat-containing domain"/>
    <property type="match status" value="7"/>
</dbReference>